<evidence type="ECO:0000259" key="3">
    <source>
        <dbReference type="Pfam" id="PF12215"/>
    </source>
</evidence>
<dbReference type="PANTHER" id="PTHR12654">
    <property type="entry name" value="BILE ACID BETA-GLUCOSIDASE-RELATED"/>
    <property type="match status" value="1"/>
</dbReference>
<dbReference type="STRING" id="561176.SAMN04488561_0874"/>
<dbReference type="RefSeq" id="WP_171906695.1">
    <property type="nucleotide sequence ID" value="NZ_FNUC01000003.1"/>
</dbReference>
<sequence>MIQRSDSVVSPNGAAARGVSRRRFVQALGLGAVASMVPLHQLRAAAAEAGVALDDWTLVPEDKAIPQRWLDTLTVRGEERVLAADELAWAGLPVGGIGCGQVYLGGDGRLWRWDVDNRISPYNDNGRHYAEPMQPESPFQTAVALRTRVGTTVDTRWLDGRQFADVGFRGRYPLGVVELDDPASPVRATLTAYSPFVALDEDSSSHPVTVMEYRLTNTLRRAVKAELAVMAENPVGLSARQNRRVRFTADGFGADGLAGVAFRADDAPSDPSGGRPDRLIADWEDGTYGGWTATGTAFGDSPVRADQLPDYTVDVNTQGDYLVFSHNPRVDGDYNVRDGLRGTLTSPAFTIDRLGLRVLIGGGAYAGRTCLNVVVDGEVVATATGAGGNTIVARTLDLSAYEGREATIVLVDDAGGAYAYVSVDGIWLTDAVDVVFEDWEKETYAGWTVEGTAFGQGPIAVADIPSYQGNVNAVGSRCVNSHASAPGSNTSAKDAATGRLTSDPFTVTHPNLRFRIGGGNHPGQTGLQVVVGGEVVAEATGANSNAMQERTLGLWRWLGQQAQIVILDEVTGGWGNVGVDQIVFAQSTGDTRPLRELPDHGTFAIAAGVPWTDGDPRIEDEWLDLETIGRVRPSVAAWHTPEALFDAPDAPAELDDGPQAGVMSIRLNLRPLETQSVRVYLGWHFPATTGLGFLQTSERRWYGAVHDDAAAAVQAVHGDIDRLSAATKGWAAAWYDESTLPWWLLERVGTGLATLATSTTYRLDDGRFYGWEGIYCCAGTCTHVWHYAQAVGRVFPGLERDTRERVDLGVGFRASGEIGMRAEADRGWAADGQAGTVLRIYREHQMSEDDTWLRGVWPKVRTSIEWMIQHDAGADGVLDGGQPNTLDATWYGRIAWISGLYVAALRAGEAMARELGDDAFAEQCAALAQSGTETIQRDLWNGEWFIHERDLSHPDSVNTNRGVHIDQVLGQSWAHQVGLPRVLPAGQTTTALESLWRYNFTPRPVEYRDNSPIEGGRTYYDADSHALLMCTWPTGGADEVGRNWSVGYFNEAMNGFEYQAAGHMVAEGLVEKGLLVTRAVHERYRPDRRNPYNEVECGDHYARSMASFGVYLTVLGYEHHGPRDHFGFAPVIQQDDFSAAFTAAGGWGVYRQRRESGRQTSELEARSGRLRVGTVRLDVPGERTTAHVRVSDAGRPASVRRVPAQAHRDDAGRLVVVLDAPVTIEAGQQLEVIAG</sequence>
<dbReference type="AlphaFoldDB" id="A0A1H5HLL5"/>
<name>A0A1H5HLL5_9ACTN</name>
<dbReference type="InterPro" id="IPR024462">
    <property type="entry name" value="GH116_N"/>
</dbReference>
<dbReference type="EMBL" id="FNUC01000003">
    <property type="protein sequence ID" value="SEE28158.1"/>
    <property type="molecule type" value="Genomic_DNA"/>
</dbReference>
<protein>
    <submittedName>
        <fullName evidence="4">Beta-Glucocerebrosidase 2 N terminal</fullName>
    </submittedName>
</protein>
<dbReference type="InterPro" id="IPR006311">
    <property type="entry name" value="TAT_signal"/>
</dbReference>
<accession>A0A1H5HLL5</accession>
<feature type="domain" description="Glycosyl-hydrolase family 116 catalytic region" evidence="2">
    <location>
        <begin position="830"/>
        <end position="1107"/>
    </location>
</feature>
<feature type="domain" description="Glycosyl-hydrolase family 116 N-terminal" evidence="3">
    <location>
        <begin position="91"/>
        <end position="263"/>
    </location>
</feature>
<keyword evidence="5" id="KW-1185">Reference proteome</keyword>
<dbReference type="PANTHER" id="PTHR12654:SF4">
    <property type="entry name" value="PB1 DOMAIN-CONTAINING PROTEIN"/>
    <property type="match status" value="1"/>
</dbReference>
<dbReference type="PROSITE" id="PS51318">
    <property type="entry name" value="TAT"/>
    <property type="match status" value="1"/>
</dbReference>
<gene>
    <name evidence="4" type="ORF">SAMN04488561_0874</name>
</gene>
<reference evidence="5" key="1">
    <citation type="submission" date="2016-10" db="EMBL/GenBank/DDBJ databases">
        <authorList>
            <person name="Varghese N."/>
            <person name="Submissions S."/>
        </authorList>
    </citation>
    <scope>NUCLEOTIDE SEQUENCE [LARGE SCALE GENOMIC DNA]</scope>
    <source>
        <strain evidence="5">DSM 45237</strain>
    </source>
</reference>
<dbReference type="Pfam" id="PF04685">
    <property type="entry name" value="DUF608"/>
    <property type="match status" value="1"/>
</dbReference>
<dbReference type="SUPFAM" id="SSF48208">
    <property type="entry name" value="Six-hairpin glycosidases"/>
    <property type="match status" value="1"/>
</dbReference>
<feature type="compositionally biased region" description="Polar residues" evidence="1">
    <location>
        <begin position="482"/>
        <end position="492"/>
    </location>
</feature>
<evidence type="ECO:0000313" key="4">
    <source>
        <dbReference type="EMBL" id="SEE28158.1"/>
    </source>
</evidence>
<dbReference type="InterPro" id="IPR012341">
    <property type="entry name" value="6hp_glycosidase-like_sf"/>
</dbReference>
<dbReference type="GO" id="GO:0005975">
    <property type="term" value="P:carbohydrate metabolic process"/>
    <property type="evidence" value="ECO:0007669"/>
    <property type="project" value="InterPro"/>
</dbReference>
<feature type="region of interest" description="Disordered" evidence="1">
    <location>
        <begin position="482"/>
        <end position="501"/>
    </location>
</feature>
<dbReference type="InterPro" id="IPR006775">
    <property type="entry name" value="GH116_catalytic"/>
</dbReference>
<evidence type="ECO:0000259" key="2">
    <source>
        <dbReference type="Pfam" id="PF04685"/>
    </source>
</evidence>
<evidence type="ECO:0000313" key="5">
    <source>
        <dbReference type="Proteomes" id="UP000181980"/>
    </source>
</evidence>
<dbReference type="InterPro" id="IPR052566">
    <property type="entry name" value="Non-lysos_glucosylceramidase"/>
</dbReference>
<dbReference type="Gene3D" id="1.50.10.10">
    <property type="match status" value="1"/>
</dbReference>
<dbReference type="GO" id="GO:0008422">
    <property type="term" value="F:beta-glucosidase activity"/>
    <property type="evidence" value="ECO:0007669"/>
    <property type="project" value="TreeGrafter"/>
</dbReference>
<dbReference type="InterPro" id="IPR008928">
    <property type="entry name" value="6-hairpin_glycosidase_sf"/>
</dbReference>
<organism evidence="4 5">
    <name type="scientific">Jiangella alba</name>
    <dbReference type="NCBI Taxonomy" id="561176"/>
    <lineage>
        <taxon>Bacteria</taxon>
        <taxon>Bacillati</taxon>
        <taxon>Actinomycetota</taxon>
        <taxon>Actinomycetes</taxon>
        <taxon>Jiangellales</taxon>
        <taxon>Jiangellaceae</taxon>
        <taxon>Jiangella</taxon>
    </lineage>
</organism>
<evidence type="ECO:0000256" key="1">
    <source>
        <dbReference type="SAM" id="MobiDB-lite"/>
    </source>
</evidence>
<proteinExistence type="predicted"/>
<dbReference type="Pfam" id="PF12215">
    <property type="entry name" value="Glyco_hydr_116N"/>
    <property type="match status" value="1"/>
</dbReference>
<dbReference type="Proteomes" id="UP000181980">
    <property type="component" value="Unassembled WGS sequence"/>
</dbReference>